<dbReference type="GO" id="GO:0003677">
    <property type="term" value="F:DNA binding"/>
    <property type="evidence" value="ECO:0007669"/>
    <property type="project" value="UniProtKB-KW"/>
</dbReference>
<dbReference type="InterPro" id="IPR018552">
    <property type="entry name" value="CENP-X"/>
</dbReference>
<keyword evidence="4" id="KW-0227">DNA damage</keyword>
<evidence type="ECO:0000256" key="7">
    <source>
        <dbReference type="ARBA" id="ARBA00023242"/>
    </source>
</evidence>
<dbReference type="Proteomes" id="UP000677054">
    <property type="component" value="Unassembled WGS sequence"/>
</dbReference>
<sequence length="85" mass="9792">MEEEKKNFGVKWNFKAQTVEEMLKMGYKETKTRMTADALQLVTEFLKVFVCEGAMRAAHQAKTQNASQVEGEHLEKVLPQLLLDF</sequence>
<evidence type="ECO:0000256" key="6">
    <source>
        <dbReference type="ARBA" id="ARBA00023204"/>
    </source>
</evidence>
<dbReference type="CDD" id="cd22921">
    <property type="entry name" value="HFD_CENP-X"/>
    <property type="match status" value="1"/>
</dbReference>
<comment type="similarity">
    <text evidence="2">Belongs to the CENP-X/MHF2 family.</text>
</comment>
<proteinExistence type="inferred from homology"/>
<evidence type="ECO:0000256" key="2">
    <source>
        <dbReference type="ARBA" id="ARBA00009359"/>
    </source>
</evidence>
<keyword evidence="5" id="KW-0238">DNA-binding</keyword>
<dbReference type="AlphaFoldDB" id="A0A7R8X615"/>
<dbReference type="OrthoDB" id="2500381at2759"/>
<accession>A0A7R8X615</accession>
<dbReference type="PANTHER" id="PTHR28680">
    <property type="entry name" value="CENTROMERE PROTEIN X"/>
    <property type="match status" value="1"/>
</dbReference>
<evidence type="ECO:0000313" key="9">
    <source>
        <dbReference type="EMBL" id="CAD7244682.1"/>
    </source>
</evidence>
<dbReference type="EMBL" id="LR900202">
    <property type="protein sequence ID" value="CAD7244682.1"/>
    <property type="molecule type" value="Genomic_DNA"/>
</dbReference>
<evidence type="ECO:0000313" key="10">
    <source>
        <dbReference type="Proteomes" id="UP000677054"/>
    </source>
</evidence>
<organism evidence="9">
    <name type="scientific">Darwinula stevensoni</name>
    <dbReference type="NCBI Taxonomy" id="69355"/>
    <lineage>
        <taxon>Eukaryota</taxon>
        <taxon>Metazoa</taxon>
        <taxon>Ecdysozoa</taxon>
        <taxon>Arthropoda</taxon>
        <taxon>Crustacea</taxon>
        <taxon>Oligostraca</taxon>
        <taxon>Ostracoda</taxon>
        <taxon>Podocopa</taxon>
        <taxon>Podocopida</taxon>
        <taxon>Darwinulocopina</taxon>
        <taxon>Darwinuloidea</taxon>
        <taxon>Darwinulidae</taxon>
        <taxon>Darwinula</taxon>
    </lineage>
</organism>
<keyword evidence="7" id="KW-0539">Nucleus</keyword>
<evidence type="ECO:0000256" key="8">
    <source>
        <dbReference type="ARBA" id="ARBA00047146"/>
    </source>
</evidence>
<gene>
    <name evidence="9" type="ORF">DSTB1V02_LOCUS4569</name>
</gene>
<dbReference type="SUPFAM" id="SSF47113">
    <property type="entry name" value="Histone-fold"/>
    <property type="match status" value="1"/>
</dbReference>
<dbReference type="EMBL" id="CAJPEV010000685">
    <property type="protein sequence ID" value="CAG0887625.1"/>
    <property type="molecule type" value="Genomic_DNA"/>
</dbReference>
<dbReference type="GO" id="GO:0000712">
    <property type="term" value="P:resolution of meiotic recombination intermediates"/>
    <property type="evidence" value="ECO:0007669"/>
    <property type="project" value="TreeGrafter"/>
</dbReference>
<keyword evidence="10" id="KW-1185">Reference proteome</keyword>
<dbReference type="PANTHER" id="PTHR28680:SF1">
    <property type="entry name" value="CENTROMERE PROTEIN X"/>
    <property type="match status" value="1"/>
</dbReference>
<protein>
    <recommendedName>
        <fullName evidence="3">Centromere protein X</fullName>
    </recommendedName>
</protein>
<comment type="subcellular location">
    <subcellularLocation>
        <location evidence="1">Nucleus</location>
    </subcellularLocation>
</comment>
<evidence type="ECO:0000256" key="4">
    <source>
        <dbReference type="ARBA" id="ARBA00022763"/>
    </source>
</evidence>
<reference evidence="9" key="1">
    <citation type="submission" date="2020-11" db="EMBL/GenBank/DDBJ databases">
        <authorList>
            <person name="Tran Van P."/>
        </authorList>
    </citation>
    <scope>NUCLEOTIDE SEQUENCE</scope>
</reference>
<dbReference type="GO" id="GO:0071821">
    <property type="term" value="C:FANCM-MHF complex"/>
    <property type="evidence" value="ECO:0007669"/>
    <property type="project" value="TreeGrafter"/>
</dbReference>
<evidence type="ECO:0000256" key="1">
    <source>
        <dbReference type="ARBA" id="ARBA00004123"/>
    </source>
</evidence>
<dbReference type="InterPro" id="IPR009072">
    <property type="entry name" value="Histone-fold"/>
</dbReference>
<dbReference type="GO" id="GO:0006281">
    <property type="term" value="P:DNA repair"/>
    <property type="evidence" value="ECO:0007669"/>
    <property type="project" value="UniProtKB-KW"/>
</dbReference>
<dbReference type="GO" id="GO:0051382">
    <property type="term" value="P:kinetochore assembly"/>
    <property type="evidence" value="ECO:0007669"/>
    <property type="project" value="InterPro"/>
</dbReference>
<dbReference type="Gene3D" id="6.10.130.30">
    <property type="match status" value="1"/>
</dbReference>
<dbReference type="GO" id="GO:0046982">
    <property type="term" value="F:protein heterodimerization activity"/>
    <property type="evidence" value="ECO:0007669"/>
    <property type="project" value="InterPro"/>
</dbReference>
<dbReference type="Pfam" id="PF09415">
    <property type="entry name" value="CENP-X"/>
    <property type="match status" value="1"/>
</dbReference>
<name>A0A7R8X615_9CRUS</name>
<dbReference type="GO" id="GO:0043240">
    <property type="term" value="C:Fanconi anaemia nuclear complex"/>
    <property type="evidence" value="ECO:0007669"/>
    <property type="project" value="TreeGrafter"/>
</dbReference>
<evidence type="ECO:0000256" key="5">
    <source>
        <dbReference type="ARBA" id="ARBA00023125"/>
    </source>
</evidence>
<comment type="subunit">
    <text evidence="8">Heterodimer with CENPX, sometimes called MHF; this interaction stabilizes both partners. MHF heterodimers can assemble to form tetrameric structures. MHF also coassemble with CENPT-CENPW heterodimers at centromeres to form the tetrameric CENP-T-W-S-X complex. Forms a discrete complex with FANCM and CENPX, called FANCM-MHF; this interaction, probably mediated by direct binding between CENPS and FANCM, leads to synergistic activation of double-stranded DNA binding and strongly stimulates FANCM-mediated DNA remodeling. Recruited by FANCM to the Fanconi anemia (FA) core complex, which consists of CENPS, CENPX, FANCA, FANCB, FANCC, FANCE, FANCF, FANCG, FANCL, FANCM, FAAP24 and FAAP100. The FA core complex associates with Bloom syndrome (BLM) complex, which consists of at least BLM, DNA topoisomerase 3-alpha (TOP3A), RMI1/BLAP75, RPA1/RPA70 and RPA2/RPA32. The super complex between FA and BLM is called BRAFT.</text>
</comment>
<keyword evidence="6" id="KW-0234">DNA repair</keyword>
<dbReference type="GO" id="GO:0031297">
    <property type="term" value="P:replication fork processing"/>
    <property type="evidence" value="ECO:0007669"/>
    <property type="project" value="TreeGrafter"/>
</dbReference>
<evidence type="ECO:0000256" key="3">
    <source>
        <dbReference type="ARBA" id="ARBA00016388"/>
    </source>
</evidence>